<comment type="caution">
    <text evidence="2">The sequence shown here is derived from an EMBL/GenBank/DDBJ whole genome shotgun (WGS) entry which is preliminary data.</text>
</comment>
<protein>
    <submittedName>
        <fullName evidence="2">Uncharacterized protein</fullName>
    </submittedName>
</protein>
<reference evidence="2 3" key="1">
    <citation type="submission" date="2023-04" db="EMBL/GenBank/DDBJ databases">
        <title>Colletotrichum tabacum stain YC1 causing leaf anthracnose on Nicotiana tabacum(L.) cv.</title>
        <authorList>
            <person name="Ji Z."/>
            <person name="Wang M."/>
            <person name="Zhang J."/>
            <person name="Wang N."/>
            <person name="Zhou Z."/>
        </authorList>
    </citation>
    <scope>NUCLEOTIDE SEQUENCE [LARGE SCALE GENOMIC DNA]</scope>
    <source>
        <strain evidence="2 3">YC1</strain>
    </source>
</reference>
<proteinExistence type="predicted"/>
<gene>
    <name evidence="2" type="ORF">QIS74_11198</name>
</gene>
<dbReference type="AlphaFoldDB" id="A0AAV9SXQ0"/>
<organism evidence="2 3">
    <name type="scientific">Colletotrichum tabaci</name>
    <dbReference type="NCBI Taxonomy" id="1209068"/>
    <lineage>
        <taxon>Eukaryota</taxon>
        <taxon>Fungi</taxon>
        <taxon>Dikarya</taxon>
        <taxon>Ascomycota</taxon>
        <taxon>Pezizomycotina</taxon>
        <taxon>Sordariomycetes</taxon>
        <taxon>Hypocreomycetidae</taxon>
        <taxon>Glomerellales</taxon>
        <taxon>Glomerellaceae</taxon>
        <taxon>Colletotrichum</taxon>
        <taxon>Colletotrichum destructivum species complex</taxon>
    </lineage>
</organism>
<dbReference type="Proteomes" id="UP001327957">
    <property type="component" value="Unassembled WGS sequence"/>
</dbReference>
<keyword evidence="3" id="KW-1185">Reference proteome</keyword>
<feature type="region of interest" description="Disordered" evidence="1">
    <location>
        <begin position="1"/>
        <end position="23"/>
    </location>
</feature>
<accession>A0AAV9SXQ0</accession>
<dbReference type="EMBL" id="JASAOK010000047">
    <property type="protein sequence ID" value="KAK6209614.1"/>
    <property type="molecule type" value="Genomic_DNA"/>
</dbReference>
<name>A0AAV9SXQ0_9PEZI</name>
<evidence type="ECO:0000313" key="3">
    <source>
        <dbReference type="Proteomes" id="UP001327957"/>
    </source>
</evidence>
<sequence>MASIAKMHHLQSPGKRPASVGPAEEIVTGGASILLLRRPTHDYASGIQFGDHGCASPTRLASPLLAAPPAPSVDAD</sequence>
<evidence type="ECO:0000256" key="1">
    <source>
        <dbReference type="SAM" id="MobiDB-lite"/>
    </source>
</evidence>
<evidence type="ECO:0000313" key="2">
    <source>
        <dbReference type="EMBL" id="KAK6209614.1"/>
    </source>
</evidence>